<comment type="caution">
    <text evidence="2">The sequence shown here is derived from an EMBL/GenBank/DDBJ whole genome shotgun (WGS) entry which is preliminary data.</text>
</comment>
<reference evidence="2 3" key="1">
    <citation type="submission" date="2021-11" db="EMBL/GenBank/DDBJ databases">
        <authorList>
            <person name="Islam A."/>
            <person name="Islam S."/>
            <person name="Flora M.S."/>
            <person name="Rahman M."/>
            <person name="Ziaur R.M."/>
            <person name="Epstein J.H."/>
            <person name="Hassan M."/>
            <person name="Klassen M."/>
            <person name="Woodard K."/>
            <person name="Webb A."/>
            <person name="Webby R.J."/>
            <person name="El Zowalaty M.E."/>
        </authorList>
    </citation>
    <scope>NUCLEOTIDE SEQUENCE [LARGE SCALE GENOMIC DNA]</scope>
    <source>
        <strain evidence="2">Pf1</strain>
    </source>
</reference>
<feature type="compositionally biased region" description="Basic residues" evidence="1">
    <location>
        <begin position="25"/>
        <end position="38"/>
    </location>
</feature>
<evidence type="ECO:0000313" key="3">
    <source>
        <dbReference type="Proteomes" id="UP001157938"/>
    </source>
</evidence>
<name>A0ABN8CC51_9STRA</name>
<feature type="compositionally biased region" description="Basic and acidic residues" evidence="1">
    <location>
        <begin position="1"/>
        <end position="24"/>
    </location>
</feature>
<proteinExistence type="predicted"/>
<gene>
    <name evidence="2" type="ORF">PFR001_LOCUS6057</name>
</gene>
<organism evidence="2 3">
    <name type="scientific">Peronospora farinosa</name>
    <dbReference type="NCBI Taxonomy" id="134698"/>
    <lineage>
        <taxon>Eukaryota</taxon>
        <taxon>Sar</taxon>
        <taxon>Stramenopiles</taxon>
        <taxon>Oomycota</taxon>
        <taxon>Peronosporomycetes</taxon>
        <taxon>Peronosporales</taxon>
        <taxon>Peronosporaceae</taxon>
        <taxon>Peronospora</taxon>
    </lineage>
</organism>
<dbReference type="Proteomes" id="UP001157938">
    <property type="component" value="Unassembled WGS sequence"/>
</dbReference>
<evidence type="ECO:0000256" key="1">
    <source>
        <dbReference type="SAM" id="MobiDB-lite"/>
    </source>
</evidence>
<feature type="region of interest" description="Disordered" evidence="1">
    <location>
        <begin position="1"/>
        <end position="40"/>
    </location>
</feature>
<dbReference type="EMBL" id="CAKLBC010001290">
    <property type="protein sequence ID" value="CAH0490751.1"/>
    <property type="molecule type" value="Genomic_DNA"/>
</dbReference>
<sequence>MRELVSKAKEMERRMLPRDAVAKERLRKSKKGKKRAKKDKIAAYHDAATNADLTDVYAVENRFAADAEEEKVEEDADDGLMMRNWTRANVKIRGRICKGFGHWD</sequence>
<keyword evidence="3" id="KW-1185">Reference proteome</keyword>
<accession>A0ABN8CC51</accession>
<protein>
    <submittedName>
        <fullName evidence="2">Uncharacterized protein</fullName>
    </submittedName>
</protein>
<evidence type="ECO:0000313" key="2">
    <source>
        <dbReference type="EMBL" id="CAH0490751.1"/>
    </source>
</evidence>